<protein>
    <recommendedName>
        <fullName evidence="4">HMG box domain-containing protein</fullName>
    </recommendedName>
</protein>
<evidence type="ECO:0000313" key="5">
    <source>
        <dbReference type="EMBL" id="KAJ3050169.1"/>
    </source>
</evidence>
<feature type="region of interest" description="Disordered" evidence="3">
    <location>
        <begin position="192"/>
        <end position="223"/>
    </location>
</feature>
<dbReference type="InterPro" id="IPR009071">
    <property type="entry name" value="HMG_box_dom"/>
</dbReference>
<reference evidence="5" key="1">
    <citation type="submission" date="2020-05" db="EMBL/GenBank/DDBJ databases">
        <title>Phylogenomic resolution of chytrid fungi.</title>
        <authorList>
            <person name="Stajich J.E."/>
            <person name="Amses K."/>
            <person name="Simmons R."/>
            <person name="Seto K."/>
            <person name="Myers J."/>
            <person name="Bonds A."/>
            <person name="Quandt C.A."/>
            <person name="Barry K."/>
            <person name="Liu P."/>
            <person name="Grigoriev I."/>
            <person name="Longcore J.E."/>
            <person name="James T.Y."/>
        </authorList>
    </citation>
    <scope>NUCLEOTIDE SEQUENCE</scope>
    <source>
        <strain evidence="5">JEL0318</strain>
    </source>
</reference>
<gene>
    <name evidence="5" type="ORF">HK097_008853</name>
</gene>
<dbReference type="SUPFAM" id="SSF47095">
    <property type="entry name" value="HMG-box"/>
    <property type="match status" value="2"/>
</dbReference>
<dbReference type="PROSITE" id="PS50118">
    <property type="entry name" value="HMG_BOX_2"/>
    <property type="match status" value="1"/>
</dbReference>
<dbReference type="SMART" id="SM00398">
    <property type="entry name" value="HMG"/>
    <property type="match status" value="2"/>
</dbReference>
<dbReference type="InterPro" id="IPR050342">
    <property type="entry name" value="HMGB"/>
</dbReference>
<sequence length="223" mass="25436">MLFVAKECADGKAGLKATAAPAAKKWKELPTETKQEFKDLAAAAKADWDKQMAAYLEKRTPADALLETQIRKLKLIIHPNRRPRPVVPSDLRPKAPIRPYSLFCQNVHKSTEAEQMKVTGQNLKALTFAERAKCLGFAWKNLPSEERARYSENYRLQKENYDRDLKLFEERYHLDLAKAELSNVKKEVMAKVAKEQSTKARKGKPQTPPEHVTKQPVSFHPSI</sequence>
<proteinExistence type="predicted"/>
<evidence type="ECO:0000256" key="3">
    <source>
        <dbReference type="SAM" id="MobiDB-lite"/>
    </source>
</evidence>
<feature type="DNA-binding region" description="HMG box" evidence="2">
    <location>
        <begin position="93"/>
        <end position="169"/>
    </location>
</feature>
<keyword evidence="1 2" id="KW-0238">DNA-binding</keyword>
<evidence type="ECO:0000259" key="4">
    <source>
        <dbReference type="PROSITE" id="PS50118"/>
    </source>
</evidence>
<evidence type="ECO:0000313" key="6">
    <source>
        <dbReference type="Proteomes" id="UP001212841"/>
    </source>
</evidence>
<dbReference type="GO" id="GO:0005634">
    <property type="term" value="C:nucleus"/>
    <property type="evidence" value="ECO:0007669"/>
    <property type="project" value="UniProtKB-UniRule"/>
</dbReference>
<dbReference type="EMBL" id="JADGJD010000546">
    <property type="protein sequence ID" value="KAJ3050169.1"/>
    <property type="molecule type" value="Genomic_DNA"/>
</dbReference>
<evidence type="ECO:0000256" key="1">
    <source>
        <dbReference type="ARBA" id="ARBA00023125"/>
    </source>
</evidence>
<name>A0AAD5X3P1_9FUNG</name>
<dbReference type="InterPro" id="IPR036910">
    <property type="entry name" value="HMG_box_dom_sf"/>
</dbReference>
<comment type="caution">
    <text evidence="5">The sequence shown here is derived from an EMBL/GenBank/DDBJ whole genome shotgun (WGS) entry which is preliminary data.</text>
</comment>
<dbReference type="GO" id="GO:0003677">
    <property type="term" value="F:DNA binding"/>
    <property type="evidence" value="ECO:0007669"/>
    <property type="project" value="UniProtKB-UniRule"/>
</dbReference>
<dbReference type="PANTHER" id="PTHR48112">
    <property type="entry name" value="HIGH MOBILITY GROUP PROTEIN DSP1"/>
    <property type="match status" value="1"/>
</dbReference>
<keyword evidence="6" id="KW-1185">Reference proteome</keyword>
<dbReference type="Pfam" id="PF09011">
    <property type="entry name" value="HMG_box_2"/>
    <property type="match status" value="1"/>
</dbReference>
<dbReference type="AlphaFoldDB" id="A0AAD5X3P1"/>
<feature type="domain" description="HMG box" evidence="4">
    <location>
        <begin position="93"/>
        <end position="169"/>
    </location>
</feature>
<dbReference type="Proteomes" id="UP001212841">
    <property type="component" value="Unassembled WGS sequence"/>
</dbReference>
<dbReference type="Gene3D" id="1.10.30.10">
    <property type="entry name" value="High mobility group box domain"/>
    <property type="match status" value="2"/>
</dbReference>
<organism evidence="5 6">
    <name type="scientific">Rhizophlyctis rosea</name>
    <dbReference type="NCBI Taxonomy" id="64517"/>
    <lineage>
        <taxon>Eukaryota</taxon>
        <taxon>Fungi</taxon>
        <taxon>Fungi incertae sedis</taxon>
        <taxon>Chytridiomycota</taxon>
        <taxon>Chytridiomycota incertae sedis</taxon>
        <taxon>Chytridiomycetes</taxon>
        <taxon>Rhizophlyctidales</taxon>
        <taxon>Rhizophlyctidaceae</taxon>
        <taxon>Rhizophlyctis</taxon>
    </lineage>
</organism>
<evidence type="ECO:0000256" key="2">
    <source>
        <dbReference type="PROSITE-ProRule" id="PRU00267"/>
    </source>
</evidence>
<accession>A0AAD5X3P1</accession>
<keyword evidence="2" id="KW-0539">Nucleus</keyword>